<dbReference type="PROSITE" id="PS51257">
    <property type="entry name" value="PROKAR_LIPOPROTEIN"/>
    <property type="match status" value="1"/>
</dbReference>
<proteinExistence type="predicted"/>
<organism evidence="2 3">
    <name type="scientific">Amycolatopsis iheyensis</name>
    <dbReference type="NCBI Taxonomy" id="2945988"/>
    <lineage>
        <taxon>Bacteria</taxon>
        <taxon>Bacillati</taxon>
        <taxon>Actinomycetota</taxon>
        <taxon>Actinomycetes</taxon>
        <taxon>Pseudonocardiales</taxon>
        <taxon>Pseudonocardiaceae</taxon>
        <taxon>Amycolatopsis</taxon>
    </lineage>
</organism>
<sequence>MFKKVLAAALVLLTLSACGTEPVAPPLPAERLALPFDRYRPDFAQQSEITRARTTLVRACLHGVVELPAQDAAPGVLDRSPNLRRYGVIDEASATGYGYHFPRTQAEKDGQTERLRWSAGLTDAQQATLAHCTDQAETTLTKVDDGFLTDADFRSLRTAQADPRVGAAFAAWRACMAEQGYSYQDPPAAISDRRWNLDSALIPDAEKETALADVRCKAEVHLVETWHDVDAAVQEARIRQDAARFDRLATAVRTQLAAARRVLGSS</sequence>
<evidence type="ECO:0008006" key="4">
    <source>
        <dbReference type="Google" id="ProtNLM"/>
    </source>
</evidence>
<dbReference type="RefSeq" id="WP_257925741.1">
    <property type="nucleotide sequence ID" value="NZ_JAMXQV010000030.1"/>
</dbReference>
<keyword evidence="1" id="KW-0732">Signal</keyword>
<name>A0A9X2NLU1_9PSEU</name>
<keyword evidence="3" id="KW-1185">Reference proteome</keyword>
<dbReference type="EMBL" id="JAMXQV010000030">
    <property type="protein sequence ID" value="MCR6489170.1"/>
    <property type="molecule type" value="Genomic_DNA"/>
</dbReference>
<dbReference type="AlphaFoldDB" id="A0A9X2NLU1"/>
<gene>
    <name evidence="2" type="ORF">M8542_40740</name>
</gene>
<protein>
    <recommendedName>
        <fullName evidence="4">Lipoprotein</fullName>
    </recommendedName>
</protein>
<evidence type="ECO:0000313" key="2">
    <source>
        <dbReference type="EMBL" id="MCR6489170.1"/>
    </source>
</evidence>
<accession>A0A9X2NLU1</accession>
<evidence type="ECO:0000313" key="3">
    <source>
        <dbReference type="Proteomes" id="UP001144096"/>
    </source>
</evidence>
<comment type="caution">
    <text evidence="2">The sequence shown here is derived from an EMBL/GenBank/DDBJ whole genome shotgun (WGS) entry which is preliminary data.</text>
</comment>
<evidence type="ECO:0000256" key="1">
    <source>
        <dbReference type="SAM" id="SignalP"/>
    </source>
</evidence>
<feature type="signal peptide" evidence="1">
    <location>
        <begin position="1"/>
        <end position="19"/>
    </location>
</feature>
<feature type="chain" id="PRO_5040898616" description="Lipoprotein" evidence="1">
    <location>
        <begin position="20"/>
        <end position="266"/>
    </location>
</feature>
<dbReference type="Proteomes" id="UP001144096">
    <property type="component" value="Unassembled WGS sequence"/>
</dbReference>
<reference evidence="2" key="1">
    <citation type="submission" date="2022-06" db="EMBL/GenBank/DDBJ databases">
        <title>Amycolatopsis iheyaensis sp. nov., a new species of the genus Amycolatopsis isolated from soil in Iheya island, Japan.</title>
        <authorList>
            <person name="Ngamcharungchit C."/>
            <person name="Kanto H."/>
            <person name="Take A."/>
            <person name="Intra B."/>
            <person name="Matsumoto A."/>
            <person name="Panbangred W."/>
            <person name="Inahashi Y."/>
        </authorList>
    </citation>
    <scope>NUCLEOTIDE SEQUENCE</scope>
    <source>
        <strain evidence="2">OK19-0408</strain>
    </source>
</reference>